<dbReference type="Proteomes" id="UP000054538">
    <property type="component" value="Unassembled WGS sequence"/>
</dbReference>
<reference evidence="1 2" key="1">
    <citation type="submission" date="2014-04" db="EMBL/GenBank/DDBJ databases">
        <authorList>
            <consortium name="DOE Joint Genome Institute"/>
            <person name="Kuo A."/>
            <person name="Kohler A."/>
            <person name="Jargeat P."/>
            <person name="Nagy L.G."/>
            <person name="Floudas D."/>
            <person name="Copeland A."/>
            <person name="Barry K.W."/>
            <person name="Cichocki N."/>
            <person name="Veneault-Fourrey C."/>
            <person name="LaButti K."/>
            <person name="Lindquist E.A."/>
            <person name="Lipzen A."/>
            <person name="Lundell T."/>
            <person name="Morin E."/>
            <person name="Murat C."/>
            <person name="Sun H."/>
            <person name="Tunlid A."/>
            <person name="Henrissat B."/>
            <person name="Grigoriev I.V."/>
            <person name="Hibbett D.S."/>
            <person name="Martin F."/>
            <person name="Nordberg H.P."/>
            <person name="Cantor M.N."/>
            <person name="Hua S.X."/>
        </authorList>
    </citation>
    <scope>NUCLEOTIDE SEQUENCE [LARGE SCALE GENOMIC DNA]</scope>
    <source>
        <strain evidence="1 2">Ve08.2h10</strain>
    </source>
</reference>
<dbReference type="Gene3D" id="3.60.130.30">
    <property type="match status" value="1"/>
</dbReference>
<feature type="non-terminal residue" evidence="1">
    <location>
        <position position="1"/>
    </location>
</feature>
<dbReference type="EMBL" id="KN827627">
    <property type="protein sequence ID" value="KIK76183.1"/>
    <property type="molecule type" value="Genomic_DNA"/>
</dbReference>
<keyword evidence="2" id="KW-1185">Reference proteome</keyword>
<protein>
    <submittedName>
        <fullName evidence="1">Uncharacterized protein</fullName>
    </submittedName>
</protein>
<reference evidence="2" key="2">
    <citation type="submission" date="2015-01" db="EMBL/GenBank/DDBJ databases">
        <title>Evolutionary Origins and Diversification of the Mycorrhizal Mutualists.</title>
        <authorList>
            <consortium name="DOE Joint Genome Institute"/>
            <consortium name="Mycorrhizal Genomics Consortium"/>
            <person name="Kohler A."/>
            <person name="Kuo A."/>
            <person name="Nagy L.G."/>
            <person name="Floudas D."/>
            <person name="Copeland A."/>
            <person name="Barry K.W."/>
            <person name="Cichocki N."/>
            <person name="Veneault-Fourrey C."/>
            <person name="LaButti K."/>
            <person name="Lindquist E.A."/>
            <person name="Lipzen A."/>
            <person name="Lundell T."/>
            <person name="Morin E."/>
            <person name="Murat C."/>
            <person name="Riley R."/>
            <person name="Ohm R."/>
            <person name="Sun H."/>
            <person name="Tunlid A."/>
            <person name="Henrissat B."/>
            <person name="Grigoriev I.V."/>
            <person name="Hibbett D.S."/>
            <person name="Martin F."/>
        </authorList>
    </citation>
    <scope>NUCLEOTIDE SEQUENCE [LARGE SCALE GENOMIC DNA]</scope>
    <source>
        <strain evidence="2">Ve08.2h10</strain>
    </source>
</reference>
<accession>A0A0D0CLL9</accession>
<proteinExistence type="predicted"/>
<dbReference type="InParanoid" id="A0A0D0CLL9"/>
<evidence type="ECO:0000313" key="1">
    <source>
        <dbReference type="EMBL" id="KIK76183.1"/>
    </source>
</evidence>
<dbReference type="HOGENOM" id="CLU_039070_6_0_1"/>
<gene>
    <name evidence="1" type="ORF">PAXRUDRAFT_170669</name>
</gene>
<dbReference type="AlphaFoldDB" id="A0A0D0CLL9"/>
<dbReference type="OrthoDB" id="3259298at2759"/>
<organism evidence="1 2">
    <name type="scientific">Paxillus rubicundulus Ve08.2h10</name>
    <dbReference type="NCBI Taxonomy" id="930991"/>
    <lineage>
        <taxon>Eukaryota</taxon>
        <taxon>Fungi</taxon>
        <taxon>Dikarya</taxon>
        <taxon>Basidiomycota</taxon>
        <taxon>Agaricomycotina</taxon>
        <taxon>Agaricomycetes</taxon>
        <taxon>Agaricomycetidae</taxon>
        <taxon>Boletales</taxon>
        <taxon>Paxilineae</taxon>
        <taxon>Paxillaceae</taxon>
        <taxon>Paxillus</taxon>
    </lineage>
</organism>
<evidence type="ECO:0000313" key="2">
    <source>
        <dbReference type="Proteomes" id="UP000054538"/>
    </source>
</evidence>
<sequence length="86" mass="9856">LLVLLGRYNAATFNLSNLRIFFHYDAGTLIAFSERVLRHGTGIANGDRHYIAYYMRENVYKAVGVKPVDWMHYGTSKSQRCKDGKV</sequence>
<name>A0A0D0CLL9_9AGAM</name>